<organism evidence="2 3">
    <name type="scientific">Liparis tanakae</name>
    <name type="common">Tanaka's snailfish</name>
    <dbReference type="NCBI Taxonomy" id="230148"/>
    <lineage>
        <taxon>Eukaryota</taxon>
        <taxon>Metazoa</taxon>
        <taxon>Chordata</taxon>
        <taxon>Craniata</taxon>
        <taxon>Vertebrata</taxon>
        <taxon>Euteleostomi</taxon>
        <taxon>Actinopterygii</taxon>
        <taxon>Neopterygii</taxon>
        <taxon>Teleostei</taxon>
        <taxon>Neoteleostei</taxon>
        <taxon>Acanthomorphata</taxon>
        <taxon>Eupercaria</taxon>
        <taxon>Perciformes</taxon>
        <taxon>Cottioidei</taxon>
        <taxon>Cottales</taxon>
        <taxon>Liparidae</taxon>
        <taxon>Liparis</taxon>
    </lineage>
</organism>
<sequence>MDPEPRGARRPHTHEYRRPSDVSPPSAPALGGRGERLSDVMAGVGHVAAGLLRVRAAGGRVVGNEPQVGVASATSRRWAWPRQRAAGGRVVGNEPQVGVASATSRRWAWPRQRAAGGRGLGNEPRVGVASATSRGWAWPRQRAAGGRGLGNEPQVGVASATSRLQQPAVDFQSKQTQVLQRAPVPVPVPGNGSKQHAPNPPDQFSPPRHTARLHREAVRSHAHTRTHTRTHTHTHARTHAHTHAHTHTHTSTAVSQSYI</sequence>
<feature type="compositionally biased region" description="Basic residues" evidence="1">
    <location>
        <begin position="220"/>
        <end position="248"/>
    </location>
</feature>
<feature type="region of interest" description="Disordered" evidence="1">
    <location>
        <begin position="1"/>
        <end position="34"/>
    </location>
</feature>
<feature type="compositionally biased region" description="Basic and acidic residues" evidence="1">
    <location>
        <begin position="1"/>
        <end position="20"/>
    </location>
</feature>
<gene>
    <name evidence="2" type="ORF">EYF80_056210</name>
</gene>
<feature type="region of interest" description="Disordered" evidence="1">
    <location>
        <begin position="114"/>
        <end position="259"/>
    </location>
</feature>
<protein>
    <submittedName>
        <fullName evidence="2">Uncharacterized protein</fullName>
    </submittedName>
</protein>
<accession>A0A4Z2EYG7</accession>
<reference evidence="2 3" key="1">
    <citation type="submission" date="2019-03" db="EMBL/GenBank/DDBJ databases">
        <title>First draft genome of Liparis tanakae, snailfish: a comprehensive survey of snailfish specific genes.</title>
        <authorList>
            <person name="Kim W."/>
            <person name="Song I."/>
            <person name="Jeong J.-H."/>
            <person name="Kim D."/>
            <person name="Kim S."/>
            <person name="Ryu S."/>
            <person name="Song J.Y."/>
            <person name="Lee S.K."/>
        </authorList>
    </citation>
    <scope>NUCLEOTIDE SEQUENCE [LARGE SCALE GENOMIC DNA]</scope>
    <source>
        <tissue evidence="2">Muscle</tissue>
    </source>
</reference>
<evidence type="ECO:0000313" key="2">
    <source>
        <dbReference type="EMBL" id="TNN33630.1"/>
    </source>
</evidence>
<dbReference type="AlphaFoldDB" id="A0A4Z2EYG7"/>
<proteinExistence type="predicted"/>
<name>A0A4Z2EYG7_9TELE</name>
<evidence type="ECO:0000313" key="3">
    <source>
        <dbReference type="Proteomes" id="UP000314294"/>
    </source>
</evidence>
<evidence type="ECO:0000256" key="1">
    <source>
        <dbReference type="SAM" id="MobiDB-lite"/>
    </source>
</evidence>
<keyword evidence="3" id="KW-1185">Reference proteome</keyword>
<dbReference type="EMBL" id="SRLO01002178">
    <property type="protein sequence ID" value="TNN33630.1"/>
    <property type="molecule type" value="Genomic_DNA"/>
</dbReference>
<dbReference type="Proteomes" id="UP000314294">
    <property type="component" value="Unassembled WGS sequence"/>
</dbReference>
<comment type="caution">
    <text evidence="2">The sequence shown here is derived from an EMBL/GenBank/DDBJ whole genome shotgun (WGS) entry which is preliminary data.</text>
</comment>